<feature type="binding site" evidence="1">
    <location>
        <position position="155"/>
    </location>
    <ligand>
        <name>Zn(2+)</name>
        <dbReference type="ChEBI" id="CHEBI:29105"/>
    </ligand>
</feature>
<dbReference type="PANTHER" id="PTHR31116">
    <property type="entry name" value="OS04G0501200 PROTEIN"/>
    <property type="match status" value="1"/>
</dbReference>
<dbReference type="PANTHER" id="PTHR31116:SF5">
    <property type="entry name" value="OS06G0649800 PROTEIN"/>
    <property type="match status" value="1"/>
</dbReference>
<feature type="compositionally biased region" description="Basic and acidic residues" evidence="2">
    <location>
        <begin position="42"/>
        <end position="59"/>
    </location>
</feature>
<evidence type="ECO:0000256" key="2">
    <source>
        <dbReference type="SAM" id="MobiDB-lite"/>
    </source>
</evidence>
<dbReference type="GO" id="GO:0046872">
    <property type="term" value="F:metal ion binding"/>
    <property type="evidence" value="ECO:0007669"/>
    <property type="project" value="UniProtKB-KW"/>
</dbReference>
<keyword evidence="4" id="KW-1185">Reference proteome</keyword>
<dbReference type="InterPro" id="IPR011257">
    <property type="entry name" value="DNA_glycosylase"/>
</dbReference>
<dbReference type="Pfam" id="PF03352">
    <property type="entry name" value="Adenine_glyco"/>
    <property type="match status" value="1"/>
</dbReference>
<feature type="binding site" evidence="1">
    <location>
        <position position="328"/>
    </location>
    <ligand>
        <name>Zn(2+)</name>
        <dbReference type="ChEBI" id="CHEBI:29105"/>
    </ligand>
</feature>
<gene>
    <name evidence="3" type="ORF">FNV43_RR03388</name>
</gene>
<feature type="binding site" evidence="1">
    <location>
        <position position="332"/>
    </location>
    <ligand>
        <name>Zn(2+)</name>
        <dbReference type="ChEBI" id="CHEBI:29105"/>
    </ligand>
</feature>
<dbReference type="Proteomes" id="UP000796880">
    <property type="component" value="Unassembled WGS sequence"/>
</dbReference>
<sequence length="382" mass="42215">MSGVPRVRSMNVADSESRSVLGPAGNKAGTWGTRKPASKPLRKVEKSPGEVTSPEEKRTRQSSTVTTSSPQLHSISVPSVLRRHEQLLHSNLSLNASCSSDASTDSFHSRASTGRLTRSYSTGSRRKQFVSKPRSIASDGGLDSPPHDSQQKKRCAWVTPNTDPGYAAFHDEEWGVPIHDDKKLFELLVLSGALAELTWPTILSKRHIFREVFADFDPVAVSKLTEKKIIAPGSTASSLLSDLKLRAIIENARQISKVIDEFGSFDKYIWSFVNNKPIVSRFRYPRQVPVKTPKADVISKDLVRRGFRSVGPTVVYSFMQIAGMTNDHLTSCFRFQECVNAAEGKEENGTIKNDEAEEKKTENGTTESKLSIAIDELSFSSE</sequence>
<reference evidence="3" key="1">
    <citation type="submission" date="2020-03" db="EMBL/GenBank/DDBJ databases">
        <title>A high-quality chromosome-level genome assembly of a woody plant with both climbing and erect habits, Rhamnella rubrinervis.</title>
        <authorList>
            <person name="Lu Z."/>
            <person name="Yang Y."/>
            <person name="Zhu X."/>
            <person name="Sun Y."/>
        </authorList>
    </citation>
    <scope>NUCLEOTIDE SEQUENCE</scope>
    <source>
        <strain evidence="3">BYM</strain>
        <tissue evidence="3">Leaf</tissue>
    </source>
</reference>
<dbReference type="Gene3D" id="1.10.340.30">
    <property type="entry name" value="Hypothetical protein, domain 2"/>
    <property type="match status" value="1"/>
</dbReference>
<feature type="region of interest" description="Disordered" evidence="2">
    <location>
        <begin position="346"/>
        <end position="368"/>
    </location>
</feature>
<protein>
    <submittedName>
        <fullName evidence="3">Uncharacterized protein</fullName>
    </submittedName>
</protein>
<accession>A0A8K0HJQ1</accession>
<dbReference type="SUPFAM" id="SSF48150">
    <property type="entry name" value="DNA-glycosylase"/>
    <property type="match status" value="1"/>
</dbReference>
<evidence type="ECO:0000313" key="4">
    <source>
        <dbReference type="Proteomes" id="UP000796880"/>
    </source>
</evidence>
<dbReference type="GO" id="GO:0008725">
    <property type="term" value="F:DNA-3-methyladenine glycosylase activity"/>
    <property type="evidence" value="ECO:0007669"/>
    <property type="project" value="InterPro"/>
</dbReference>
<name>A0A8K0HJQ1_9ROSA</name>
<feature type="region of interest" description="Disordered" evidence="2">
    <location>
        <begin position="98"/>
        <end position="154"/>
    </location>
</feature>
<dbReference type="GO" id="GO:0006284">
    <property type="term" value="P:base-excision repair"/>
    <property type="evidence" value="ECO:0007669"/>
    <property type="project" value="InterPro"/>
</dbReference>
<comment type="caution">
    <text evidence="3">The sequence shown here is derived from an EMBL/GenBank/DDBJ whole genome shotgun (WGS) entry which is preliminary data.</text>
</comment>
<feature type="region of interest" description="Disordered" evidence="2">
    <location>
        <begin position="1"/>
        <end position="76"/>
    </location>
</feature>
<keyword evidence="1" id="KW-0862">Zinc</keyword>
<evidence type="ECO:0000313" key="3">
    <source>
        <dbReference type="EMBL" id="KAF3452955.1"/>
    </source>
</evidence>
<keyword evidence="1" id="KW-0479">Metal-binding</keyword>
<dbReference type="EMBL" id="VOIH02000002">
    <property type="protein sequence ID" value="KAF3452955.1"/>
    <property type="molecule type" value="Genomic_DNA"/>
</dbReference>
<organism evidence="3 4">
    <name type="scientific">Rhamnella rubrinervis</name>
    <dbReference type="NCBI Taxonomy" id="2594499"/>
    <lineage>
        <taxon>Eukaryota</taxon>
        <taxon>Viridiplantae</taxon>
        <taxon>Streptophyta</taxon>
        <taxon>Embryophyta</taxon>
        <taxon>Tracheophyta</taxon>
        <taxon>Spermatophyta</taxon>
        <taxon>Magnoliopsida</taxon>
        <taxon>eudicotyledons</taxon>
        <taxon>Gunneridae</taxon>
        <taxon>Pentapetalae</taxon>
        <taxon>rosids</taxon>
        <taxon>fabids</taxon>
        <taxon>Rosales</taxon>
        <taxon>Rhamnaceae</taxon>
        <taxon>rhamnoid group</taxon>
        <taxon>Rhamneae</taxon>
        <taxon>Rhamnella</taxon>
    </lineage>
</organism>
<dbReference type="InterPro" id="IPR005019">
    <property type="entry name" value="Adenine_glyco"/>
</dbReference>
<evidence type="ECO:0000256" key="1">
    <source>
        <dbReference type="PIRSR" id="PIRSR605019-1"/>
    </source>
</evidence>
<feature type="binding site" evidence="1">
    <location>
        <position position="170"/>
    </location>
    <ligand>
        <name>Zn(2+)</name>
        <dbReference type="ChEBI" id="CHEBI:29105"/>
    </ligand>
</feature>
<feature type="compositionally biased region" description="Polar residues" evidence="2">
    <location>
        <begin position="98"/>
        <end position="123"/>
    </location>
</feature>
<feature type="compositionally biased region" description="Basic and acidic residues" evidence="2">
    <location>
        <begin position="346"/>
        <end position="362"/>
    </location>
</feature>
<proteinExistence type="predicted"/>
<dbReference type="AlphaFoldDB" id="A0A8K0HJQ1"/>
<dbReference type="OrthoDB" id="3941538at2759"/>